<protein>
    <recommendedName>
        <fullName evidence="3">LysR family transcriptional regulator</fullName>
    </recommendedName>
</protein>
<reference evidence="1 2" key="1">
    <citation type="submission" date="2018-08" db="EMBL/GenBank/DDBJ databases">
        <title>Recombination of ecologically and evolutionarily significant loci maintains genetic cohesion in the Pseudomonas syringae species complex.</title>
        <authorList>
            <person name="Dillon M."/>
            <person name="Thakur S."/>
            <person name="Almeida R.N.D."/>
            <person name="Weir B.S."/>
            <person name="Guttman D.S."/>
        </authorList>
    </citation>
    <scope>NUCLEOTIDE SEQUENCE [LARGE SCALE GENOMIC DNA]</scope>
    <source>
        <strain evidence="1 2">ICMP 7846</strain>
    </source>
</reference>
<feature type="non-terminal residue" evidence="1">
    <location>
        <position position="1"/>
    </location>
</feature>
<dbReference type="EMBL" id="RBSQ01000211">
    <property type="protein sequence ID" value="RMS62710.1"/>
    <property type="molecule type" value="Genomic_DNA"/>
</dbReference>
<evidence type="ECO:0008006" key="3">
    <source>
        <dbReference type="Google" id="ProtNLM"/>
    </source>
</evidence>
<organism evidence="1 2">
    <name type="scientific">Pseudomonas aeruginosa</name>
    <dbReference type="NCBI Taxonomy" id="287"/>
    <lineage>
        <taxon>Bacteria</taxon>
        <taxon>Pseudomonadati</taxon>
        <taxon>Pseudomonadota</taxon>
        <taxon>Gammaproteobacteria</taxon>
        <taxon>Pseudomonadales</taxon>
        <taxon>Pseudomonadaceae</taxon>
        <taxon>Pseudomonas</taxon>
    </lineage>
</organism>
<name>A0A3M5EN34_PSEAI</name>
<evidence type="ECO:0000313" key="2">
    <source>
        <dbReference type="Proteomes" id="UP000270834"/>
    </source>
</evidence>
<dbReference type="Proteomes" id="UP000270834">
    <property type="component" value="Unassembled WGS sequence"/>
</dbReference>
<evidence type="ECO:0000313" key="1">
    <source>
        <dbReference type="EMBL" id="RMS62710.1"/>
    </source>
</evidence>
<comment type="caution">
    <text evidence="1">The sequence shown here is derived from an EMBL/GenBank/DDBJ whole genome shotgun (WGS) entry which is preliminary data.</text>
</comment>
<dbReference type="Gene3D" id="3.40.190.290">
    <property type="match status" value="1"/>
</dbReference>
<dbReference type="AlphaFoldDB" id="A0A3M5EN34"/>
<dbReference type="SUPFAM" id="SSF53850">
    <property type="entry name" value="Periplasmic binding protein-like II"/>
    <property type="match status" value="1"/>
</dbReference>
<gene>
    <name evidence="1" type="ORF">ALP65_03635</name>
</gene>
<sequence>ARGELLPLFEDWSLEPMPLYLAFPPNRHVSGKLRVFIEWVAELIARHAPPLHPPL</sequence>
<accession>A0A3M5EN34</accession>
<proteinExistence type="predicted"/>